<name>A0A6I6JFY8_9BACT</name>
<dbReference type="RefSeq" id="WP_158946158.1">
    <property type="nucleotide sequence ID" value="NZ_CP046400.1"/>
</dbReference>
<gene>
    <name evidence="7" type="ORF">GM415_01945</name>
</gene>
<keyword evidence="8" id="KW-1185">Reference proteome</keyword>
<dbReference type="InterPro" id="IPR029063">
    <property type="entry name" value="SAM-dependent_MTases_sf"/>
</dbReference>
<evidence type="ECO:0000313" key="7">
    <source>
        <dbReference type="EMBL" id="QGY38947.1"/>
    </source>
</evidence>
<dbReference type="SUPFAM" id="SSF53335">
    <property type="entry name" value="S-adenosyl-L-methionine-dependent methyltransferases"/>
    <property type="match status" value="1"/>
</dbReference>
<dbReference type="Proteomes" id="UP000428328">
    <property type="component" value="Chromosome"/>
</dbReference>
<feature type="domain" description="SAM-dependent MTase RsmB/NOP-type" evidence="6">
    <location>
        <begin position="1"/>
        <end position="272"/>
    </location>
</feature>
<dbReference type="PROSITE" id="PS51686">
    <property type="entry name" value="SAM_MT_RSMB_NOP"/>
    <property type="match status" value="1"/>
</dbReference>
<reference evidence="7 8" key="1">
    <citation type="submission" date="2019-11" db="EMBL/GenBank/DDBJ databases">
        <authorList>
            <person name="Zheng R.K."/>
            <person name="Sun C.M."/>
        </authorList>
    </citation>
    <scope>NUCLEOTIDE SEQUENCE [LARGE SCALE GENOMIC DNA]</scope>
    <source>
        <strain evidence="7 8">SRB007</strain>
    </source>
</reference>
<dbReference type="PANTHER" id="PTHR22807">
    <property type="entry name" value="NOP2 YEAST -RELATED NOL1/NOP2/FMU SUN DOMAIN-CONTAINING"/>
    <property type="match status" value="1"/>
</dbReference>
<dbReference type="GO" id="GO:0008173">
    <property type="term" value="F:RNA methyltransferase activity"/>
    <property type="evidence" value="ECO:0007669"/>
    <property type="project" value="InterPro"/>
</dbReference>
<feature type="active site" description="Nucleophile" evidence="5">
    <location>
        <position position="208"/>
    </location>
</feature>
<dbReference type="InterPro" id="IPR001678">
    <property type="entry name" value="MeTrfase_RsmB-F_NOP2_dom"/>
</dbReference>
<dbReference type="GO" id="GO:0001510">
    <property type="term" value="P:RNA methylation"/>
    <property type="evidence" value="ECO:0007669"/>
    <property type="project" value="InterPro"/>
</dbReference>
<dbReference type="PRINTS" id="PR02008">
    <property type="entry name" value="RCMTFAMILY"/>
</dbReference>
<organism evidence="7 8">
    <name type="scientific">Pseudodesulfovibrio cashew</name>
    <dbReference type="NCBI Taxonomy" id="2678688"/>
    <lineage>
        <taxon>Bacteria</taxon>
        <taxon>Pseudomonadati</taxon>
        <taxon>Thermodesulfobacteriota</taxon>
        <taxon>Desulfovibrionia</taxon>
        <taxon>Desulfovibrionales</taxon>
        <taxon>Desulfovibrionaceae</taxon>
    </lineage>
</organism>
<keyword evidence="1 5" id="KW-0489">Methyltransferase</keyword>
<dbReference type="GO" id="GO:0003723">
    <property type="term" value="F:RNA binding"/>
    <property type="evidence" value="ECO:0007669"/>
    <property type="project" value="UniProtKB-UniRule"/>
</dbReference>
<feature type="binding site" evidence="5">
    <location>
        <position position="155"/>
    </location>
    <ligand>
        <name>S-adenosyl-L-methionine</name>
        <dbReference type="ChEBI" id="CHEBI:59789"/>
    </ligand>
</feature>
<sequence>MTSELRTFRLVCGEADAPVVEALLSAQGFGFEPEPFYPMARKLTREPFPLGESLAARFGRIYIQDRSSMLPPLLLDPPSGASVLDMCSAPGSKTSLLSRLVGRDGFVFASEASADRLGTLRANLRRTGAVNVATTKAMAQDLPFSACSWDYIQLDPPCSGWGTVDKNPKVMELWSESKTAPLVALQKTLLEKAASMLVPGGTVLFSTCTTNVEENEAQVAWALETLDLELVPLAPPPGFVFGEPLLPGMDGVLRVAEESMGQGFFLARFRKKGGECATDGARVQKRELPGRPLRLDRTEGGRTLALGNLPPGETYDFGGKVFFLHDQALARIPDSLRWQGALLGKIAGRGDRATFRPDGMARVLLPRTVKGGMVDILNVDEVEPLARLVSGQSVSFQSGKGGVGLSYRGLPLVWLSRKGKRVMLSSK</sequence>
<keyword evidence="2 5" id="KW-0808">Transferase</keyword>
<keyword evidence="4 5" id="KW-0694">RNA-binding</keyword>
<dbReference type="KEGG" id="psel:GM415_01945"/>
<protein>
    <submittedName>
        <fullName evidence="7">RsmB/NOP family class I SAM-dependent RNA methyltransferase</fullName>
    </submittedName>
</protein>
<accession>A0A6I6JFY8</accession>
<evidence type="ECO:0000256" key="3">
    <source>
        <dbReference type="ARBA" id="ARBA00022691"/>
    </source>
</evidence>
<evidence type="ECO:0000256" key="4">
    <source>
        <dbReference type="ARBA" id="ARBA00022884"/>
    </source>
</evidence>
<dbReference type="Pfam" id="PF01189">
    <property type="entry name" value="Methyltr_RsmB-F"/>
    <property type="match status" value="1"/>
</dbReference>
<evidence type="ECO:0000256" key="1">
    <source>
        <dbReference type="ARBA" id="ARBA00022603"/>
    </source>
</evidence>
<feature type="binding site" evidence="5">
    <location>
        <begin position="87"/>
        <end position="93"/>
    </location>
    <ligand>
        <name>S-adenosyl-L-methionine</name>
        <dbReference type="ChEBI" id="CHEBI:59789"/>
    </ligand>
</feature>
<comment type="similarity">
    <text evidence="5">Belongs to the class I-like SAM-binding methyltransferase superfamily. RsmB/NOP family.</text>
</comment>
<evidence type="ECO:0000256" key="5">
    <source>
        <dbReference type="PROSITE-ProRule" id="PRU01023"/>
    </source>
</evidence>
<evidence type="ECO:0000259" key="6">
    <source>
        <dbReference type="PROSITE" id="PS51686"/>
    </source>
</evidence>
<dbReference type="Gene3D" id="3.40.50.150">
    <property type="entry name" value="Vaccinia Virus protein VP39"/>
    <property type="match status" value="1"/>
</dbReference>
<dbReference type="EMBL" id="CP046400">
    <property type="protein sequence ID" value="QGY38947.1"/>
    <property type="molecule type" value="Genomic_DNA"/>
</dbReference>
<keyword evidence="3 5" id="KW-0949">S-adenosyl-L-methionine</keyword>
<dbReference type="InterPro" id="IPR049560">
    <property type="entry name" value="MeTrfase_RsmB-F_NOP2_cat"/>
</dbReference>
<comment type="caution">
    <text evidence="5">Lacks conserved residue(s) required for the propagation of feature annotation.</text>
</comment>
<dbReference type="InterPro" id="IPR023267">
    <property type="entry name" value="RCMT"/>
</dbReference>
<dbReference type="AlphaFoldDB" id="A0A6I6JFY8"/>
<feature type="binding site" evidence="5">
    <location>
        <position position="111"/>
    </location>
    <ligand>
        <name>S-adenosyl-L-methionine</name>
        <dbReference type="ChEBI" id="CHEBI:59789"/>
    </ligand>
</feature>
<dbReference type="PANTHER" id="PTHR22807:SF30">
    <property type="entry name" value="28S RRNA (CYTOSINE(4447)-C(5))-METHYLTRANSFERASE-RELATED"/>
    <property type="match status" value="1"/>
</dbReference>
<evidence type="ECO:0000256" key="2">
    <source>
        <dbReference type="ARBA" id="ARBA00022679"/>
    </source>
</evidence>
<proteinExistence type="inferred from homology"/>
<evidence type="ECO:0000313" key="8">
    <source>
        <dbReference type="Proteomes" id="UP000428328"/>
    </source>
</evidence>